<keyword evidence="2" id="KW-1185">Reference proteome</keyword>
<protein>
    <submittedName>
        <fullName evidence="1">Uncharacterized protein</fullName>
    </submittedName>
</protein>
<organism evidence="1 2">
    <name type="scientific">Naganishia cerealis</name>
    <dbReference type="NCBI Taxonomy" id="610337"/>
    <lineage>
        <taxon>Eukaryota</taxon>
        <taxon>Fungi</taxon>
        <taxon>Dikarya</taxon>
        <taxon>Basidiomycota</taxon>
        <taxon>Agaricomycotina</taxon>
        <taxon>Tremellomycetes</taxon>
        <taxon>Filobasidiales</taxon>
        <taxon>Filobasidiaceae</taxon>
        <taxon>Naganishia</taxon>
    </lineage>
</organism>
<evidence type="ECO:0000313" key="1">
    <source>
        <dbReference type="EMBL" id="KAJ9098400.1"/>
    </source>
</evidence>
<accession>A0ACC2VHL1</accession>
<proteinExistence type="predicted"/>
<name>A0ACC2VHL1_9TREE</name>
<dbReference type="Proteomes" id="UP001241377">
    <property type="component" value="Unassembled WGS sequence"/>
</dbReference>
<comment type="caution">
    <text evidence="1">The sequence shown here is derived from an EMBL/GenBank/DDBJ whole genome shotgun (WGS) entry which is preliminary data.</text>
</comment>
<sequence length="235" mass="26851">MSLFRGVRGFPRNLHIQSRNLNKYTFYDLVCATPSHPKQPLEAALMTEDELDSLKKTTSNRYEGNYSVGELTAEQKMARVFGGRIKGESPRSSSRLSRGEPRVIAGISVPDRPPEPDNCCMSGCINCVWELFRDDVKDWNSKRKLAAKKLRERGGRWPENFYPPVRHLADENLPLSMAKNAKTVREKTEKKNEEAESWANVPVSIRVFAEFEKKKSQRRKNQAEHNQGENQAQSA</sequence>
<reference evidence="1" key="1">
    <citation type="submission" date="2023-04" db="EMBL/GenBank/DDBJ databases">
        <title>Draft Genome sequencing of Naganishia species isolated from polar environments using Oxford Nanopore Technology.</title>
        <authorList>
            <person name="Leo P."/>
            <person name="Venkateswaran K."/>
        </authorList>
    </citation>
    <scope>NUCLEOTIDE SEQUENCE</scope>
    <source>
        <strain evidence="1">MNA-CCFEE 5261</strain>
    </source>
</reference>
<dbReference type="EMBL" id="JASBWR010000077">
    <property type="protein sequence ID" value="KAJ9098400.1"/>
    <property type="molecule type" value="Genomic_DNA"/>
</dbReference>
<gene>
    <name evidence="1" type="ORF">QFC19_006399</name>
</gene>
<evidence type="ECO:0000313" key="2">
    <source>
        <dbReference type="Proteomes" id="UP001241377"/>
    </source>
</evidence>